<organism evidence="2 3">
    <name type="scientific">Trichonephila clavata</name>
    <name type="common">Joro spider</name>
    <name type="synonym">Nephila clavata</name>
    <dbReference type="NCBI Taxonomy" id="2740835"/>
    <lineage>
        <taxon>Eukaryota</taxon>
        <taxon>Metazoa</taxon>
        <taxon>Ecdysozoa</taxon>
        <taxon>Arthropoda</taxon>
        <taxon>Chelicerata</taxon>
        <taxon>Arachnida</taxon>
        <taxon>Araneae</taxon>
        <taxon>Araneomorphae</taxon>
        <taxon>Entelegynae</taxon>
        <taxon>Araneoidea</taxon>
        <taxon>Nephilidae</taxon>
        <taxon>Trichonephila</taxon>
    </lineage>
</organism>
<protein>
    <submittedName>
        <fullName evidence="2">Uncharacterized protein</fullName>
    </submittedName>
</protein>
<reference evidence="2" key="1">
    <citation type="submission" date="2020-07" db="EMBL/GenBank/DDBJ databases">
        <title>Multicomponent nature underlies the extraordinary mechanical properties of spider dragline silk.</title>
        <authorList>
            <person name="Kono N."/>
            <person name="Nakamura H."/>
            <person name="Mori M."/>
            <person name="Yoshida Y."/>
            <person name="Ohtoshi R."/>
            <person name="Malay A.D."/>
            <person name="Moran D.A.P."/>
            <person name="Tomita M."/>
            <person name="Numata K."/>
            <person name="Arakawa K."/>
        </authorList>
    </citation>
    <scope>NUCLEOTIDE SEQUENCE</scope>
</reference>
<dbReference type="Proteomes" id="UP000887116">
    <property type="component" value="Unassembled WGS sequence"/>
</dbReference>
<comment type="caution">
    <text evidence="2">The sequence shown here is derived from an EMBL/GenBank/DDBJ whole genome shotgun (WGS) entry which is preliminary data.</text>
</comment>
<feature type="region of interest" description="Disordered" evidence="1">
    <location>
        <begin position="46"/>
        <end position="69"/>
    </location>
</feature>
<name>A0A8X6LBP1_TRICU</name>
<dbReference type="AlphaFoldDB" id="A0A8X6LBP1"/>
<sequence>MASTAVFYSKSKLTIQYSNILSNIRPVSHNESLPLYLGNHRNLNSTASNGFGDFEPQVGQSTSTDVDEKYPADLVHQKLPSLLNQN</sequence>
<accession>A0A8X6LBP1</accession>
<proteinExistence type="predicted"/>
<evidence type="ECO:0000256" key="1">
    <source>
        <dbReference type="SAM" id="MobiDB-lite"/>
    </source>
</evidence>
<gene>
    <name evidence="2" type="ORF">TNCT_58151</name>
</gene>
<dbReference type="EMBL" id="BMAO01005386">
    <property type="protein sequence ID" value="GFR01164.1"/>
    <property type="molecule type" value="Genomic_DNA"/>
</dbReference>
<evidence type="ECO:0000313" key="3">
    <source>
        <dbReference type="Proteomes" id="UP000887116"/>
    </source>
</evidence>
<evidence type="ECO:0000313" key="2">
    <source>
        <dbReference type="EMBL" id="GFR01164.1"/>
    </source>
</evidence>
<dbReference type="OrthoDB" id="8063408at2759"/>
<keyword evidence="3" id="KW-1185">Reference proteome</keyword>